<reference evidence="2 3" key="1">
    <citation type="submission" date="2020-04" db="EMBL/GenBank/DDBJ databases">
        <title>MicrobeNet Type strains.</title>
        <authorList>
            <person name="Nicholson A.C."/>
        </authorList>
    </citation>
    <scope>NUCLEOTIDE SEQUENCE [LARGE SCALE GENOMIC DNA]</scope>
    <source>
        <strain evidence="2 3">DSM 44956</strain>
    </source>
</reference>
<keyword evidence="2" id="KW-0540">Nuclease</keyword>
<dbReference type="Pfam" id="PF05685">
    <property type="entry name" value="Uma2"/>
    <property type="match status" value="1"/>
</dbReference>
<organism evidence="2 3">
    <name type="scientific">Nocardia gamkensis</name>
    <dbReference type="NCBI Taxonomy" id="352869"/>
    <lineage>
        <taxon>Bacteria</taxon>
        <taxon>Bacillati</taxon>
        <taxon>Actinomycetota</taxon>
        <taxon>Actinomycetes</taxon>
        <taxon>Mycobacteriales</taxon>
        <taxon>Nocardiaceae</taxon>
        <taxon>Nocardia</taxon>
    </lineage>
</organism>
<name>A0A7X6L3W5_9NOCA</name>
<evidence type="ECO:0000259" key="1">
    <source>
        <dbReference type="Pfam" id="PF05685"/>
    </source>
</evidence>
<accession>A0A7X6L3W5</accession>
<dbReference type="RefSeq" id="WP_040870741.1">
    <property type="nucleotide sequence ID" value="NZ_JAAXOS010000006.1"/>
</dbReference>
<dbReference type="AlphaFoldDB" id="A0A7X6L3W5"/>
<evidence type="ECO:0000313" key="2">
    <source>
        <dbReference type="EMBL" id="NKY27391.1"/>
    </source>
</evidence>
<dbReference type="SUPFAM" id="SSF52980">
    <property type="entry name" value="Restriction endonuclease-like"/>
    <property type="match status" value="1"/>
</dbReference>
<keyword evidence="3" id="KW-1185">Reference proteome</keyword>
<proteinExistence type="predicted"/>
<dbReference type="InterPro" id="IPR011335">
    <property type="entry name" value="Restrct_endonuc-II-like"/>
</dbReference>
<dbReference type="Proteomes" id="UP000540698">
    <property type="component" value="Unassembled WGS sequence"/>
</dbReference>
<dbReference type="EMBL" id="JAAXOS010000006">
    <property type="protein sequence ID" value="NKY27391.1"/>
    <property type="molecule type" value="Genomic_DNA"/>
</dbReference>
<feature type="domain" description="Putative restriction endonuclease" evidence="1">
    <location>
        <begin position="15"/>
        <end position="176"/>
    </location>
</feature>
<protein>
    <submittedName>
        <fullName evidence="2">Uma2 family endonuclease</fullName>
    </submittedName>
</protein>
<gene>
    <name evidence="2" type="ORF">HGB38_14310</name>
</gene>
<dbReference type="PANTHER" id="PTHR34107">
    <property type="entry name" value="SLL0198 PROTEIN-RELATED"/>
    <property type="match status" value="1"/>
</dbReference>
<sequence>MTVDVNWPDHLLTLEDWIALPEDSSRNYELVEGVLVVSPRPVLRHQFAVWQLAAQIHPQLPKELAAVAEAELVVDSAQPPTVRVPDTLVIRRKALTDDLARVHPEDVKLAVEILSAGSRRTDRVTKFFEYAEVGIEHYWLVDLDEPISLSAYRLIDSDYELVTERSGSVTVDLAGTPVTIDLAALSSDYSGG</sequence>
<evidence type="ECO:0000313" key="3">
    <source>
        <dbReference type="Proteomes" id="UP000540698"/>
    </source>
</evidence>
<dbReference type="CDD" id="cd06260">
    <property type="entry name" value="DUF820-like"/>
    <property type="match status" value="1"/>
</dbReference>
<dbReference type="PANTHER" id="PTHR34107:SF4">
    <property type="entry name" value="SLL1222 PROTEIN"/>
    <property type="match status" value="1"/>
</dbReference>
<dbReference type="InterPro" id="IPR008538">
    <property type="entry name" value="Uma2"/>
</dbReference>
<comment type="caution">
    <text evidence="2">The sequence shown here is derived from an EMBL/GenBank/DDBJ whole genome shotgun (WGS) entry which is preliminary data.</text>
</comment>
<dbReference type="Gene3D" id="3.90.1570.10">
    <property type="entry name" value="tt1808, chain A"/>
    <property type="match status" value="1"/>
</dbReference>
<keyword evidence="2" id="KW-0255">Endonuclease</keyword>
<dbReference type="InterPro" id="IPR012296">
    <property type="entry name" value="Nuclease_put_TT1808"/>
</dbReference>
<dbReference type="GO" id="GO:0004519">
    <property type="term" value="F:endonuclease activity"/>
    <property type="evidence" value="ECO:0007669"/>
    <property type="project" value="UniProtKB-KW"/>
</dbReference>
<keyword evidence="2" id="KW-0378">Hydrolase</keyword>